<dbReference type="GO" id="GO:0000149">
    <property type="term" value="F:SNARE binding"/>
    <property type="evidence" value="ECO:0007669"/>
    <property type="project" value="TreeGrafter"/>
</dbReference>
<evidence type="ECO:0000313" key="20">
    <source>
        <dbReference type="Proteomes" id="UP001497623"/>
    </source>
</evidence>
<evidence type="ECO:0000259" key="18">
    <source>
        <dbReference type="Pfam" id="PF08033"/>
    </source>
</evidence>
<feature type="compositionally biased region" description="Pro residues" evidence="13">
    <location>
        <begin position="41"/>
        <end position="52"/>
    </location>
</feature>
<dbReference type="Pfam" id="PF04811">
    <property type="entry name" value="Sec23_trunk"/>
    <property type="match status" value="1"/>
</dbReference>
<dbReference type="FunFam" id="2.30.30.380:FF:000004">
    <property type="entry name" value="SEC24 homolog B, COPII coat complex component"/>
    <property type="match status" value="1"/>
</dbReference>
<dbReference type="GO" id="GO:0005789">
    <property type="term" value="C:endoplasmic reticulum membrane"/>
    <property type="evidence" value="ECO:0007669"/>
    <property type="project" value="UniProtKB-SubCell"/>
</dbReference>
<dbReference type="InterPro" id="IPR006895">
    <property type="entry name" value="Znf_Sec23_Sec24"/>
</dbReference>
<evidence type="ECO:0000259" key="17">
    <source>
        <dbReference type="Pfam" id="PF04815"/>
    </source>
</evidence>
<dbReference type="InterPro" id="IPR006900">
    <property type="entry name" value="Sec23/24_helical_dom"/>
</dbReference>
<evidence type="ECO:0000256" key="7">
    <source>
        <dbReference type="ARBA" id="ARBA00022824"/>
    </source>
</evidence>
<dbReference type="InterPro" id="IPR036174">
    <property type="entry name" value="Znf_Sec23_Sec24_sf"/>
</dbReference>
<evidence type="ECO:0000259" key="15">
    <source>
        <dbReference type="Pfam" id="PF04810"/>
    </source>
</evidence>
<organism evidence="19 20">
    <name type="scientific">Meganyctiphanes norvegica</name>
    <name type="common">Northern krill</name>
    <name type="synonym">Thysanopoda norvegica</name>
    <dbReference type="NCBI Taxonomy" id="48144"/>
    <lineage>
        <taxon>Eukaryota</taxon>
        <taxon>Metazoa</taxon>
        <taxon>Ecdysozoa</taxon>
        <taxon>Arthropoda</taxon>
        <taxon>Crustacea</taxon>
        <taxon>Multicrustacea</taxon>
        <taxon>Malacostraca</taxon>
        <taxon>Eumalacostraca</taxon>
        <taxon>Eucarida</taxon>
        <taxon>Euphausiacea</taxon>
        <taxon>Euphausiidae</taxon>
        <taxon>Meganyctiphanes</taxon>
    </lineage>
</organism>
<evidence type="ECO:0000256" key="11">
    <source>
        <dbReference type="ARBA" id="ARBA00023136"/>
    </source>
</evidence>
<sequence length="1397" mass="151253">MEHPPGPPMVNGDSMKPPGFPGGLMQPPRPPQIQRPLMKPTGPPNMMPPMGPPRMNGGMINGPPRGPPTVPPLRPGGLVNGKPIQSMGPPQRPPQMLPRMAMPPTPPTSLSKPQISALPSEVPSSRTPELATDVTNSTSGLLNGHTRPNPPDSLPAPSGSMSNLNTTTNQLVTSAPSSQTQNLINGPTNTQQESLNEESFATSASGHSSFLDSSQNSSDNNRSQLSNISQNSQSESLTNHTKNNLENRQTVTSQGSFLPRPPADGQASNGHLISQAIPSQFTSAIPFSSVGNSSNPSTYMGIPQNQPTYTNAPTAGPAIPPTTGPGIPPATGPSIPPATGRTLPPSTSPAIPPTTAPAIPPLTGQVIPPSGANIPPRPTIPPSGMQFRPTSTGMPLRPPTSMGINPTTHSNIGMPLRPSTSGFTPAVPPINMNQMAPSGYAVPPASGTTLPPTSAVPPTSTGSSFNQPGFQPPVGYNSSNRTPSMPPAGYPPSSMPSMSYQSGPPKVAVGPPPVSGGVSVRQAGPSRYPQQTPGNVQGINQFQPQQQQFQPPQQQFQQQPPPPMRQTMPPPPQQFQPPPPPQQFQPQPPPPQQFQPQPPPPQQFQPPPQPTGQQRPGPPTNMPPQPPSVNQLSGQLGGLSVTRDGWNRGWGTQQMDLLQQRVVVPPQGEVPPKVVLAQEYLPSCKRELFCSTLTKVPETKSVLQKSRLPFGILIHPFKDLEHLPVVSCNTIVRCRACRTYINPFVVFKGDRRWECNLCFRVNELPEEFQYDPVSRTYGDPSRRPEVREATIEFIAPQEYMLRPPQPATYLWVLDVSRQAVDTGYLKIVCDTLLATLDKIPGDRRTMIGFITYSESVQFYLMGEDQKGVQMLDVGEIDDIFIPSPESLLVNIEQSRSQIEDLLSSLPEAHGSTFHTQSALGAALQAAYKLMSPIGGRITVMSAALPTVGPGSLSAREDPNQRAAKDIPNLGPATDFYKKLALDCSGQQIAVDLFTLNTQYLDLATLTGMSKFSGGCIHHFSGFHAQRNPASVESFTNCLTRYITRKIGFEAVMRIRATRGLAITNFHGNFFVRSTDLLSLPNINPDAGFGMQVNIEEPLHNIRTACFQAALLYTSSRGERRIRVHTLCLPVTPNIHEVVTSGDQQAIISLLSKMAVDRSQTSSMSDAREAMVNACVDALAAFKMGLSSPAHGALESPSALRLMPLYSLALFKCVAFRSGLSTKLDDRVFAMCELKSLPLKQLITTIYPDLYPIHELSERGAITVDDQVIPQPGCLHLSAERLDRNGAYLMDTGGKIFIYVRSRVSPEWVSSTLGVPSYEAIPQPLFKDALPPLETPQSQLLRLFVAYIQRSKPYHVPVIVLREDNPARMDFIQHLVDDRTEGAQSYIEFLQYIKTQVK</sequence>
<keyword evidence="7" id="KW-0256">Endoplasmic reticulum</keyword>
<feature type="compositionally biased region" description="Pro residues" evidence="13">
    <location>
        <begin position="484"/>
        <end position="494"/>
    </location>
</feature>
<dbReference type="SUPFAM" id="SSF53300">
    <property type="entry name" value="vWA-like"/>
    <property type="match status" value="1"/>
</dbReference>
<dbReference type="Gene3D" id="2.30.30.380">
    <property type="entry name" value="Zn-finger domain of Sec23/24"/>
    <property type="match status" value="1"/>
</dbReference>
<evidence type="ECO:0008006" key="21">
    <source>
        <dbReference type="Google" id="ProtNLM"/>
    </source>
</evidence>
<reference evidence="19 20" key="1">
    <citation type="submission" date="2024-05" db="EMBL/GenBank/DDBJ databases">
        <authorList>
            <person name="Wallberg A."/>
        </authorList>
    </citation>
    <scope>NUCLEOTIDE SEQUENCE [LARGE SCALE GENOMIC DNA]</scope>
</reference>
<comment type="similarity">
    <text evidence="4">Belongs to the SEC23/SEC24 family. SEC24 subfamily.</text>
</comment>
<dbReference type="Pfam" id="PF00626">
    <property type="entry name" value="Gelsolin"/>
    <property type="match status" value="1"/>
</dbReference>
<feature type="compositionally biased region" description="Low complexity" evidence="13">
    <location>
        <begin position="53"/>
        <end position="63"/>
    </location>
</feature>
<keyword evidence="9" id="KW-0653">Protein transport</keyword>
<evidence type="ECO:0000256" key="10">
    <source>
        <dbReference type="ARBA" id="ARBA00023034"/>
    </source>
</evidence>
<dbReference type="GO" id="GO:0070971">
    <property type="term" value="C:endoplasmic reticulum exit site"/>
    <property type="evidence" value="ECO:0007669"/>
    <property type="project" value="TreeGrafter"/>
</dbReference>
<evidence type="ECO:0000256" key="4">
    <source>
        <dbReference type="ARBA" id="ARBA00008334"/>
    </source>
</evidence>
<dbReference type="SUPFAM" id="SSF81811">
    <property type="entry name" value="Helical domain of Sec23/24"/>
    <property type="match status" value="1"/>
</dbReference>
<evidence type="ECO:0000256" key="13">
    <source>
        <dbReference type="SAM" id="MobiDB-lite"/>
    </source>
</evidence>
<dbReference type="InterPro" id="IPR006896">
    <property type="entry name" value="Sec23/24_trunk_dom"/>
</dbReference>
<feature type="region of interest" description="Disordered" evidence="13">
    <location>
        <begin position="1"/>
        <end position="270"/>
    </location>
</feature>
<evidence type="ECO:0000256" key="1">
    <source>
        <dbReference type="ARBA" id="ARBA00004299"/>
    </source>
</evidence>
<feature type="domain" description="Sec23/Sec24 trunk" evidence="16">
    <location>
        <begin position="804"/>
        <end position="1041"/>
    </location>
</feature>
<evidence type="ECO:0000259" key="14">
    <source>
        <dbReference type="Pfam" id="PF00626"/>
    </source>
</evidence>
<dbReference type="Gene3D" id="1.20.120.730">
    <property type="entry name" value="Sec23/Sec24 helical domain"/>
    <property type="match status" value="1"/>
</dbReference>
<dbReference type="Gene3D" id="3.40.50.410">
    <property type="entry name" value="von Willebrand factor, type A domain"/>
    <property type="match status" value="1"/>
</dbReference>
<feature type="compositionally biased region" description="Pro residues" evidence="13">
    <location>
        <begin position="559"/>
        <end position="627"/>
    </location>
</feature>
<dbReference type="Gene3D" id="3.40.20.10">
    <property type="entry name" value="Severin"/>
    <property type="match status" value="1"/>
</dbReference>
<dbReference type="InterPro" id="IPR036465">
    <property type="entry name" value="vWFA_dom_sf"/>
</dbReference>
<dbReference type="Gene3D" id="2.60.40.1670">
    <property type="entry name" value="beta-sandwich domain of Sec23/24"/>
    <property type="match status" value="1"/>
</dbReference>
<dbReference type="InterPro" id="IPR036180">
    <property type="entry name" value="Gelsolin-like_dom_sf"/>
</dbReference>
<feature type="compositionally biased region" description="Low complexity" evidence="13">
    <location>
        <begin position="495"/>
        <end position="520"/>
    </location>
</feature>
<dbReference type="SUPFAM" id="SSF82754">
    <property type="entry name" value="C-terminal, gelsolin-like domain of Sec23/24"/>
    <property type="match status" value="1"/>
</dbReference>
<dbReference type="EMBL" id="CAXKWB010004197">
    <property type="protein sequence ID" value="CAL4072677.1"/>
    <property type="molecule type" value="Genomic_DNA"/>
</dbReference>
<feature type="compositionally biased region" description="Polar residues" evidence="13">
    <location>
        <begin position="446"/>
        <end position="469"/>
    </location>
</feature>
<evidence type="ECO:0000256" key="2">
    <source>
        <dbReference type="ARBA" id="ARBA00004394"/>
    </source>
</evidence>
<evidence type="ECO:0000256" key="12">
    <source>
        <dbReference type="ARBA" id="ARBA00023329"/>
    </source>
</evidence>
<dbReference type="GO" id="GO:0000139">
    <property type="term" value="C:Golgi membrane"/>
    <property type="evidence" value="ECO:0007669"/>
    <property type="project" value="UniProtKB-SubCell"/>
</dbReference>
<feature type="compositionally biased region" description="Pro residues" evidence="13">
    <location>
        <begin position="64"/>
        <end position="74"/>
    </location>
</feature>
<accession>A0AAV2QA28</accession>
<keyword evidence="11" id="KW-0472">Membrane</keyword>
<evidence type="ECO:0000259" key="16">
    <source>
        <dbReference type="Pfam" id="PF04811"/>
    </source>
</evidence>
<comment type="caution">
    <text evidence="19">The sequence shown here is derived from an EMBL/GenBank/DDBJ whole genome shotgun (WGS) entry which is preliminary data.</text>
</comment>
<gene>
    <name evidence="19" type="ORF">MNOR_LOCUS8895</name>
</gene>
<feature type="compositionally biased region" description="Polar residues" evidence="13">
    <location>
        <begin position="159"/>
        <end position="207"/>
    </location>
</feature>
<dbReference type="Pfam" id="PF04810">
    <property type="entry name" value="zf-Sec23_Sec24"/>
    <property type="match status" value="1"/>
</dbReference>
<feature type="domain" description="Sec23/Sec24 beta-sandwich" evidence="18">
    <location>
        <begin position="1047"/>
        <end position="1131"/>
    </location>
</feature>
<dbReference type="InterPro" id="IPR012990">
    <property type="entry name" value="Beta-sandwich_Sec23_24"/>
</dbReference>
<protein>
    <recommendedName>
        <fullName evidence="21">Protein transport protein Sec24A</fullName>
    </recommendedName>
</protein>
<feature type="region of interest" description="Disordered" evidence="13">
    <location>
        <begin position="438"/>
        <end position="640"/>
    </location>
</feature>
<evidence type="ECO:0000256" key="9">
    <source>
        <dbReference type="ARBA" id="ARBA00022927"/>
    </source>
</evidence>
<proteinExistence type="inferred from homology"/>
<keyword evidence="20" id="KW-1185">Reference proteome</keyword>
<dbReference type="InterPro" id="IPR050550">
    <property type="entry name" value="SEC23_SEC24_subfamily"/>
</dbReference>
<feature type="compositionally biased region" description="Polar residues" evidence="13">
    <location>
        <begin position="528"/>
        <end position="540"/>
    </location>
</feature>
<feature type="compositionally biased region" description="Polar residues" evidence="13">
    <location>
        <begin position="122"/>
        <end position="141"/>
    </location>
</feature>
<feature type="domain" description="Sec23/Sec24 helical" evidence="17">
    <location>
        <begin position="1142"/>
        <end position="1242"/>
    </location>
</feature>
<dbReference type="GO" id="GO:0006886">
    <property type="term" value="P:intracellular protein transport"/>
    <property type="evidence" value="ECO:0007669"/>
    <property type="project" value="InterPro"/>
</dbReference>
<feature type="domain" description="Gelsolin-like" evidence="14">
    <location>
        <begin position="1269"/>
        <end position="1343"/>
    </location>
</feature>
<dbReference type="SUPFAM" id="SSF82919">
    <property type="entry name" value="Zn-finger domain of Sec23/24"/>
    <property type="match status" value="1"/>
</dbReference>
<feature type="compositionally biased region" description="Polar residues" evidence="13">
    <location>
        <begin position="237"/>
        <end position="256"/>
    </location>
</feature>
<dbReference type="Pfam" id="PF08033">
    <property type="entry name" value="Sec23_BS"/>
    <property type="match status" value="1"/>
</dbReference>
<evidence type="ECO:0000256" key="3">
    <source>
        <dbReference type="ARBA" id="ARBA00004397"/>
    </source>
</evidence>
<name>A0AAV2QA28_MEGNR</name>
<keyword evidence="6" id="KW-0963">Cytoplasm</keyword>
<feature type="compositionally biased region" description="Low complexity" evidence="13">
    <location>
        <begin position="541"/>
        <end position="558"/>
    </location>
</feature>
<dbReference type="Pfam" id="PF04815">
    <property type="entry name" value="Sec23_helical"/>
    <property type="match status" value="1"/>
</dbReference>
<keyword evidence="12" id="KW-0968">Cytoplasmic vesicle</keyword>
<feature type="domain" description="Zinc finger Sec23/Sec24-type" evidence="15">
    <location>
        <begin position="731"/>
        <end position="767"/>
    </location>
</feature>
<evidence type="ECO:0000256" key="6">
    <source>
        <dbReference type="ARBA" id="ARBA00022490"/>
    </source>
</evidence>
<evidence type="ECO:0000256" key="5">
    <source>
        <dbReference type="ARBA" id="ARBA00022448"/>
    </source>
</evidence>
<keyword evidence="8" id="KW-0931">ER-Golgi transport</keyword>
<dbReference type="InterPro" id="IPR036175">
    <property type="entry name" value="Sec23/24_helical_dom_sf"/>
</dbReference>
<dbReference type="GO" id="GO:0030127">
    <property type="term" value="C:COPII vesicle coat"/>
    <property type="evidence" value="ECO:0007669"/>
    <property type="project" value="InterPro"/>
</dbReference>
<dbReference type="SUPFAM" id="SSF81995">
    <property type="entry name" value="beta-sandwich domain of Sec23/24"/>
    <property type="match status" value="1"/>
</dbReference>
<dbReference type="PANTHER" id="PTHR13803:SF39">
    <property type="entry name" value="SECRETORY 24AB, ISOFORM A"/>
    <property type="match status" value="1"/>
</dbReference>
<dbReference type="PANTHER" id="PTHR13803">
    <property type="entry name" value="SEC24-RELATED PROTEIN"/>
    <property type="match status" value="1"/>
</dbReference>
<evidence type="ECO:0000313" key="19">
    <source>
        <dbReference type="EMBL" id="CAL4072677.1"/>
    </source>
</evidence>
<dbReference type="GO" id="GO:0090110">
    <property type="term" value="P:COPII-coated vesicle cargo loading"/>
    <property type="evidence" value="ECO:0007669"/>
    <property type="project" value="TreeGrafter"/>
</dbReference>
<dbReference type="Proteomes" id="UP001497623">
    <property type="component" value="Unassembled WGS sequence"/>
</dbReference>
<keyword evidence="5" id="KW-0813">Transport</keyword>
<evidence type="ECO:0000256" key="8">
    <source>
        <dbReference type="ARBA" id="ARBA00022892"/>
    </source>
</evidence>
<comment type="subcellular location">
    <subcellularLocation>
        <location evidence="1">Cytoplasmic vesicle</location>
        <location evidence="1">COPII-coated vesicle membrane</location>
        <topology evidence="1">Peripheral membrane protein</topology>
        <orientation evidence="1">Cytoplasmic side</orientation>
    </subcellularLocation>
    <subcellularLocation>
        <location evidence="3">Endoplasmic reticulum membrane</location>
        <topology evidence="3">Peripheral membrane protein</topology>
        <orientation evidence="3">Cytoplasmic side</orientation>
    </subcellularLocation>
    <subcellularLocation>
        <location evidence="2">Golgi apparatus membrane</location>
    </subcellularLocation>
</comment>
<feature type="compositionally biased region" description="Low complexity" evidence="13">
    <location>
        <begin position="208"/>
        <end position="236"/>
    </location>
</feature>
<keyword evidence="10" id="KW-0333">Golgi apparatus</keyword>
<dbReference type="GO" id="GO:0008270">
    <property type="term" value="F:zinc ion binding"/>
    <property type="evidence" value="ECO:0007669"/>
    <property type="project" value="InterPro"/>
</dbReference>
<dbReference type="InterPro" id="IPR007123">
    <property type="entry name" value="Gelsolin-like_dom"/>
</dbReference>
<dbReference type="InterPro" id="IPR029006">
    <property type="entry name" value="ADF-H/Gelsolin-like_dom_sf"/>
</dbReference>
<feature type="compositionally biased region" description="Pro residues" evidence="13">
    <location>
        <begin position="90"/>
        <end position="107"/>
    </location>
</feature>